<evidence type="ECO:0000259" key="4">
    <source>
        <dbReference type="SMART" id="SM00093"/>
    </source>
</evidence>
<evidence type="ECO:0000256" key="3">
    <source>
        <dbReference type="RuleBase" id="RU000411"/>
    </source>
</evidence>
<dbReference type="Gene3D" id="3.30.497.10">
    <property type="entry name" value="Antithrombin, subunit I, domain 2"/>
    <property type="match status" value="1"/>
</dbReference>
<name>A0A6M2DFM5_XENCH</name>
<dbReference type="InterPro" id="IPR000215">
    <property type="entry name" value="Serpin_fam"/>
</dbReference>
<dbReference type="Gene3D" id="2.30.39.10">
    <property type="entry name" value="Alpha-1-antitrypsin, domain 1"/>
    <property type="match status" value="1"/>
</dbReference>
<accession>A0A6M2DFM5</accession>
<dbReference type="EMBL" id="GIIL01000898">
    <property type="protein sequence ID" value="NOV44624.1"/>
    <property type="molecule type" value="Transcribed_RNA"/>
</dbReference>
<dbReference type="InterPro" id="IPR042178">
    <property type="entry name" value="Serpin_sf_1"/>
</dbReference>
<dbReference type="GO" id="GO:0004867">
    <property type="term" value="F:serine-type endopeptidase inhibitor activity"/>
    <property type="evidence" value="ECO:0007669"/>
    <property type="project" value="UniProtKB-KW"/>
</dbReference>
<sequence>MNWNPKRVPAPQGLALGKQLPQPCPAYKGDNQAVNALPTVSRSVEGFSLELFDKTVKQAGNGFDIVISPFSVWSTLTIIAEGAVHQTYNELASALKLPPSINTTRAGYRNIAYVMLVNTSTIELEAATAIFTDNNSPVNRDYECLVETIYRTDLRSVNFLNKQKAAYDINQFIRDKTRNKIDTIVIDQDLNDAKLIITNAVFFRGQWTTPFNKSNTKIENFYDENGIVRGQVNMMFDVGYYPYTLVPKLNSHIIEIPYGKENRLSMYVLLPMKGIFLQDVLGKVKQMSIHDLTSLMNQAQDEYGDELVELRLPRFKISSDLTLNIILEQMGILSLFQPEYADLSNISKNGLYVSRIIHKAEIEVTEEGTVASAVTAGTIVNKIAPPSFHANRPFAYFIVEKTTKVIVFTGKFSNPPPVPF</sequence>
<evidence type="ECO:0000256" key="2">
    <source>
        <dbReference type="ARBA" id="ARBA00022900"/>
    </source>
</evidence>
<organism evidence="5">
    <name type="scientific">Xenopsylla cheopis</name>
    <name type="common">Oriental rat flea</name>
    <name type="synonym">Pulex cheopis</name>
    <dbReference type="NCBI Taxonomy" id="163159"/>
    <lineage>
        <taxon>Eukaryota</taxon>
        <taxon>Metazoa</taxon>
        <taxon>Ecdysozoa</taxon>
        <taxon>Arthropoda</taxon>
        <taxon>Hexapoda</taxon>
        <taxon>Insecta</taxon>
        <taxon>Pterygota</taxon>
        <taxon>Neoptera</taxon>
        <taxon>Endopterygota</taxon>
        <taxon>Siphonaptera</taxon>
        <taxon>Pulicidae</taxon>
        <taxon>Xenopsyllinae</taxon>
        <taxon>Xenopsylla</taxon>
    </lineage>
</organism>
<dbReference type="PANTHER" id="PTHR11461:SF367">
    <property type="entry name" value="GH21475P-RELATED"/>
    <property type="match status" value="1"/>
</dbReference>
<dbReference type="GO" id="GO:0005615">
    <property type="term" value="C:extracellular space"/>
    <property type="evidence" value="ECO:0007669"/>
    <property type="project" value="InterPro"/>
</dbReference>
<dbReference type="InterPro" id="IPR023796">
    <property type="entry name" value="Serpin_dom"/>
</dbReference>
<dbReference type="InterPro" id="IPR036186">
    <property type="entry name" value="Serpin_sf"/>
</dbReference>
<dbReference type="SMART" id="SM00093">
    <property type="entry name" value="SERPIN"/>
    <property type="match status" value="1"/>
</dbReference>
<dbReference type="PANTHER" id="PTHR11461">
    <property type="entry name" value="SERINE PROTEASE INHIBITOR, SERPIN"/>
    <property type="match status" value="1"/>
</dbReference>
<evidence type="ECO:0000256" key="1">
    <source>
        <dbReference type="ARBA" id="ARBA00022690"/>
    </source>
</evidence>
<dbReference type="CDD" id="cd19598">
    <property type="entry name" value="serpin77Ba-like_insects"/>
    <property type="match status" value="1"/>
</dbReference>
<reference evidence="5" key="1">
    <citation type="submission" date="2020-03" db="EMBL/GenBank/DDBJ databases">
        <title>Transcriptomic Profiling of the Digestive Tract of the Rat Flea, Xenopsylla cheopis, Following Blood Feeding and Infection with Yersinia pestis.</title>
        <authorList>
            <person name="Bland D.M."/>
            <person name="Martens C.A."/>
            <person name="Virtaneva K."/>
            <person name="Kanakabandi K."/>
            <person name="Long D."/>
            <person name="Rosenke R."/>
            <person name="Saturday G.A."/>
            <person name="Hoyt F.H."/>
            <person name="Bruno D.P."/>
            <person name="Ribeiro J.M.C."/>
            <person name="Hinnebusch J."/>
        </authorList>
    </citation>
    <scope>NUCLEOTIDE SEQUENCE</scope>
</reference>
<comment type="similarity">
    <text evidence="3">Belongs to the serpin family.</text>
</comment>
<dbReference type="AlphaFoldDB" id="A0A6M2DFM5"/>
<proteinExistence type="inferred from homology"/>
<evidence type="ECO:0000313" key="5">
    <source>
        <dbReference type="EMBL" id="NOV44624.1"/>
    </source>
</evidence>
<feature type="domain" description="Serpin" evidence="4">
    <location>
        <begin position="49"/>
        <end position="415"/>
    </location>
</feature>
<dbReference type="InterPro" id="IPR042185">
    <property type="entry name" value="Serpin_sf_2"/>
</dbReference>
<dbReference type="SUPFAM" id="SSF56574">
    <property type="entry name" value="Serpins"/>
    <property type="match status" value="1"/>
</dbReference>
<dbReference type="Pfam" id="PF00079">
    <property type="entry name" value="Serpin"/>
    <property type="match status" value="1"/>
</dbReference>
<keyword evidence="1" id="KW-0646">Protease inhibitor</keyword>
<keyword evidence="2" id="KW-0722">Serine protease inhibitor</keyword>
<protein>
    <submittedName>
        <fullName evidence="5">Putative serpin</fullName>
    </submittedName>
</protein>